<evidence type="ECO:0000313" key="1">
    <source>
        <dbReference type="EMBL" id="GHO56438.1"/>
    </source>
</evidence>
<comment type="caution">
    <text evidence="1">The sequence shown here is derived from an EMBL/GenBank/DDBJ whole genome shotgun (WGS) entry which is preliminary data.</text>
</comment>
<sequence>MSLSDTLLQRVTHLLSTSAGTLVRIVKTEPITEGWSARFGMSPWPWVARCAIAAETTTLPASVIVKARHPARHFRSEPERFHNEAVALDFLTRIESAAGPRLLAADYEEGILILEDLGTGPALEDLLVGHDAWRAEQGLIAFATALGRMHATTVDHAASYYHLRSRFGPVDPAFDRLSILGIDIRGAFRRLQEITASRPYLPPAVDVEKDVDEILRVLAEPGPFLTFSNGDTSPANCRLSDGGLRFLDFEHACFRHALLDVAALRFPFPACPCWSHVPEEIVQRAEDAYKKQVVRSCPEVLDPIRYTQGLTAACAAWTIVRVTRLPKLEKTDEPQPMGFSRRGQLLDTIATTVTCSQQSRSLQSLAGWFTDVSQALRLRWPHLPLAQPFYPAFC</sequence>
<reference evidence="1 2" key="1">
    <citation type="journal article" date="2021" name="Int. J. Syst. Evol. Microbiol.">
        <title>Reticulibacter mediterranei gen. nov., sp. nov., within the new family Reticulibacteraceae fam. nov., and Ktedonospora formicarum gen. nov., sp. nov., Ktedonobacter robiniae sp. nov., Dictyobacter formicarum sp. nov. and Dictyobacter arantiisoli sp. nov., belonging to the class Ktedonobacteria.</title>
        <authorList>
            <person name="Yabe S."/>
            <person name="Zheng Y."/>
            <person name="Wang C.M."/>
            <person name="Sakai Y."/>
            <person name="Abe K."/>
            <person name="Yokota A."/>
            <person name="Donadio S."/>
            <person name="Cavaletti L."/>
            <person name="Monciardini P."/>
        </authorList>
    </citation>
    <scope>NUCLEOTIDE SEQUENCE [LARGE SCALE GENOMIC DNA]</scope>
    <source>
        <strain evidence="1 2">SOSP1-30</strain>
    </source>
</reference>
<keyword evidence="2" id="KW-1185">Reference proteome</keyword>
<gene>
    <name evidence="1" type="ORF">KSB_49130</name>
</gene>
<dbReference type="RefSeq" id="WP_201372928.1">
    <property type="nucleotide sequence ID" value="NZ_BNJG01000002.1"/>
</dbReference>
<name>A0ABQ3UUR9_9CHLR</name>
<dbReference type="Proteomes" id="UP000654345">
    <property type="component" value="Unassembled WGS sequence"/>
</dbReference>
<accession>A0ABQ3UUR9</accession>
<proteinExistence type="predicted"/>
<evidence type="ECO:0008006" key="3">
    <source>
        <dbReference type="Google" id="ProtNLM"/>
    </source>
</evidence>
<evidence type="ECO:0000313" key="2">
    <source>
        <dbReference type="Proteomes" id="UP000654345"/>
    </source>
</evidence>
<protein>
    <recommendedName>
        <fullName evidence="3">Aminoglycoside phosphotransferase domain-containing protein</fullName>
    </recommendedName>
</protein>
<dbReference type="InterPro" id="IPR011009">
    <property type="entry name" value="Kinase-like_dom_sf"/>
</dbReference>
<organism evidence="1 2">
    <name type="scientific">Ktedonobacter robiniae</name>
    <dbReference type="NCBI Taxonomy" id="2778365"/>
    <lineage>
        <taxon>Bacteria</taxon>
        <taxon>Bacillati</taxon>
        <taxon>Chloroflexota</taxon>
        <taxon>Ktedonobacteria</taxon>
        <taxon>Ktedonobacterales</taxon>
        <taxon>Ktedonobacteraceae</taxon>
        <taxon>Ktedonobacter</taxon>
    </lineage>
</organism>
<dbReference type="EMBL" id="BNJG01000002">
    <property type="protein sequence ID" value="GHO56438.1"/>
    <property type="molecule type" value="Genomic_DNA"/>
</dbReference>
<dbReference type="Gene3D" id="3.90.1200.10">
    <property type="match status" value="1"/>
</dbReference>
<dbReference type="SUPFAM" id="SSF56112">
    <property type="entry name" value="Protein kinase-like (PK-like)"/>
    <property type="match status" value="1"/>
</dbReference>